<proteinExistence type="predicted"/>
<organism evidence="1">
    <name type="scientific">marine sediment metagenome</name>
    <dbReference type="NCBI Taxonomy" id="412755"/>
    <lineage>
        <taxon>unclassified sequences</taxon>
        <taxon>metagenomes</taxon>
        <taxon>ecological metagenomes</taxon>
    </lineage>
</organism>
<comment type="caution">
    <text evidence="1">The sequence shown here is derived from an EMBL/GenBank/DDBJ whole genome shotgun (WGS) entry which is preliminary data.</text>
</comment>
<sequence length="152" mass="16099">MSSKCKRRLTLESMEPRCMMAGAVTAWIDLAGDLQVHGDAASNQVLIQSAAAGTYQVTGLYGTTGSYTLSPSGGDVHIHMGDGNDQVFIDNVNTGDNLNIQTGKDHDVVDIRRSNLTGTTKVDTGPGDAAPDTVDIQNSNLMNLAIRTFAEN</sequence>
<protein>
    <submittedName>
        <fullName evidence="1">Uncharacterized protein</fullName>
    </submittedName>
</protein>
<accession>X0X4C2</accession>
<gene>
    <name evidence="1" type="ORF">S01H1_68355</name>
</gene>
<evidence type="ECO:0000313" key="1">
    <source>
        <dbReference type="EMBL" id="GAG31463.1"/>
    </source>
</evidence>
<dbReference type="EMBL" id="BARS01045327">
    <property type="protein sequence ID" value="GAG31463.1"/>
    <property type="molecule type" value="Genomic_DNA"/>
</dbReference>
<reference evidence="1" key="1">
    <citation type="journal article" date="2014" name="Front. Microbiol.">
        <title>High frequency of phylogenetically diverse reductive dehalogenase-homologous genes in deep subseafloor sedimentary metagenomes.</title>
        <authorList>
            <person name="Kawai M."/>
            <person name="Futagami T."/>
            <person name="Toyoda A."/>
            <person name="Takaki Y."/>
            <person name="Nishi S."/>
            <person name="Hori S."/>
            <person name="Arai W."/>
            <person name="Tsubouchi T."/>
            <person name="Morono Y."/>
            <person name="Uchiyama I."/>
            <person name="Ito T."/>
            <person name="Fujiyama A."/>
            <person name="Inagaki F."/>
            <person name="Takami H."/>
        </authorList>
    </citation>
    <scope>NUCLEOTIDE SEQUENCE</scope>
    <source>
        <strain evidence="1">Expedition CK06-06</strain>
    </source>
</reference>
<feature type="non-terminal residue" evidence="1">
    <location>
        <position position="152"/>
    </location>
</feature>
<dbReference type="AlphaFoldDB" id="X0X4C2"/>
<name>X0X4C2_9ZZZZ</name>